<dbReference type="EMBL" id="CAADFG010000182">
    <property type="protein sequence ID" value="VFK00096.1"/>
    <property type="molecule type" value="Genomic_DNA"/>
</dbReference>
<dbReference type="EMBL" id="CAADFJ010000183">
    <property type="protein sequence ID" value="VFK04464.1"/>
    <property type="molecule type" value="Genomic_DNA"/>
</dbReference>
<accession>A0A450V6G9</accession>
<evidence type="ECO:0000313" key="2">
    <source>
        <dbReference type="EMBL" id="VFK00370.1"/>
    </source>
</evidence>
<sequence>MDLWSANLSGIESWKSIASIQGANILHVESPPEGFRAWALEKGAVEMDPDMWKKSVK</sequence>
<dbReference type="EMBL" id="CAADFI010000188">
    <property type="protein sequence ID" value="VFK00370.1"/>
    <property type="molecule type" value="Genomic_DNA"/>
</dbReference>
<dbReference type="AlphaFoldDB" id="A0A450V6G9"/>
<evidence type="ECO:0000313" key="1">
    <source>
        <dbReference type="EMBL" id="VFK00096.1"/>
    </source>
</evidence>
<name>A0A450V6G9_9GAMM</name>
<proteinExistence type="predicted"/>
<gene>
    <name evidence="1" type="ORF">BECKH772A_GA0070896_101822</name>
    <name evidence="2" type="ORF">BECKH772B_GA0070898_101882</name>
    <name evidence="3" type="ORF">BECKH772C_GA0070978_101831</name>
</gene>
<protein>
    <submittedName>
        <fullName evidence="2">Uncharacterized protein</fullName>
    </submittedName>
</protein>
<evidence type="ECO:0000313" key="3">
    <source>
        <dbReference type="EMBL" id="VFK04464.1"/>
    </source>
</evidence>
<organism evidence="2">
    <name type="scientific">Candidatus Kentrum eta</name>
    <dbReference type="NCBI Taxonomy" id="2126337"/>
    <lineage>
        <taxon>Bacteria</taxon>
        <taxon>Pseudomonadati</taxon>
        <taxon>Pseudomonadota</taxon>
        <taxon>Gammaproteobacteria</taxon>
        <taxon>Candidatus Kentrum</taxon>
    </lineage>
</organism>
<reference evidence="2" key="1">
    <citation type="submission" date="2019-02" db="EMBL/GenBank/DDBJ databases">
        <authorList>
            <person name="Gruber-Vodicka R. H."/>
            <person name="Seah K. B. B."/>
        </authorList>
    </citation>
    <scope>NUCLEOTIDE SEQUENCE</scope>
    <source>
        <strain evidence="3">BECK_SA2B12</strain>
        <strain evidence="1">BECK_SA2B15</strain>
        <strain evidence="2">BECK_SA2B20</strain>
    </source>
</reference>